<organism evidence="4 5">
    <name type="scientific">Crassaminicella thermophila</name>
    <dbReference type="NCBI Taxonomy" id="2599308"/>
    <lineage>
        <taxon>Bacteria</taxon>
        <taxon>Bacillati</taxon>
        <taxon>Bacillota</taxon>
        <taxon>Clostridia</taxon>
        <taxon>Eubacteriales</taxon>
        <taxon>Clostridiaceae</taxon>
        <taxon>Crassaminicella</taxon>
    </lineage>
</organism>
<dbReference type="PROSITE" id="PS52050">
    <property type="entry name" value="WYL"/>
    <property type="match status" value="1"/>
</dbReference>
<dbReference type="Pfam" id="PF25583">
    <property type="entry name" value="WCX"/>
    <property type="match status" value="1"/>
</dbReference>
<dbReference type="KEGG" id="crs:FQB35_00750"/>
<evidence type="ECO:0000313" key="5">
    <source>
        <dbReference type="Proteomes" id="UP000324646"/>
    </source>
</evidence>
<feature type="domain" description="Helix-turn-helix type 11" evidence="1">
    <location>
        <begin position="8"/>
        <end position="60"/>
    </location>
</feature>
<proteinExistence type="predicted"/>
<feature type="domain" description="WCX" evidence="3">
    <location>
        <begin position="235"/>
        <end position="312"/>
    </location>
</feature>
<dbReference type="InterPro" id="IPR036388">
    <property type="entry name" value="WH-like_DNA-bd_sf"/>
</dbReference>
<evidence type="ECO:0000259" key="1">
    <source>
        <dbReference type="Pfam" id="PF08279"/>
    </source>
</evidence>
<dbReference type="Proteomes" id="UP000324646">
    <property type="component" value="Chromosome"/>
</dbReference>
<protein>
    <submittedName>
        <fullName evidence="4">Transcriptional regulator</fullName>
    </submittedName>
</protein>
<evidence type="ECO:0000313" key="4">
    <source>
        <dbReference type="EMBL" id="QEK11016.1"/>
    </source>
</evidence>
<evidence type="ECO:0000259" key="3">
    <source>
        <dbReference type="Pfam" id="PF25583"/>
    </source>
</evidence>
<name>A0A5C0SBF4_CRATE</name>
<dbReference type="InterPro" id="IPR036390">
    <property type="entry name" value="WH_DNA-bd_sf"/>
</dbReference>
<reference evidence="4 5" key="1">
    <citation type="submission" date="2019-07" db="EMBL/GenBank/DDBJ databases">
        <title>Complete genome of Crassaminicella thermophila SY095.</title>
        <authorList>
            <person name="Li X."/>
        </authorList>
    </citation>
    <scope>NUCLEOTIDE SEQUENCE [LARGE SCALE GENOMIC DNA]</scope>
    <source>
        <strain evidence="4 5">SY095</strain>
    </source>
</reference>
<dbReference type="Pfam" id="PF08279">
    <property type="entry name" value="HTH_11"/>
    <property type="match status" value="1"/>
</dbReference>
<dbReference type="SUPFAM" id="SSF46785">
    <property type="entry name" value="Winged helix' DNA-binding domain"/>
    <property type="match status" value="1"/>
</dbReference>
<dbReference type="EMBL" id="CP042243">
    <property type="protein sequence ID" value="QEK11016.1"/>
    <property type="molecule type" value="Genomic_DNA"/>
</dbReference>
<dbReference type="Pfam" id="PF13280">
    <property type="entry name" value="WYL"/>
    <property type="match status" value="1"/>
</dbReference>
<dbReference type="InterPro" id="IPR051534">
    <property type="entry name" value="CBASS_pafABC_assoc_protein"/>
</dbReference>
<dbReference type="AlphaFoldDB" id="A0A5C0SBF4"/>
<dbReference type="InterPro" id="IPR013196">
    <property type="entry name" value="HTH_11"/>
</dbReference>
<dbReference type="InterPro" id="IPR057727">
    <property type="entry name" value="WCX_dom"/>
</dbReference>
<dbReference type="PANTHER" id="PTHR34580:SF1">
    <property type="entry name" value="PROTEIN PAFC"/>
    <property type="match status" value="1"/>
</dbReference>
<accession>A0A5C0SBF4</accession>
<dbReference type="PANTHER" id="PTHR34580">
    <property type="match status" value="1"/>
</dbReference>
<sequence length="316" mass="37153">MSKVGNELKMLMILQSRGKMKAKDLAREIEVSEREIRRYKDDLIQAGIYIESDAGKYGGYSIGNDSYLLCLNFTDQEYMALLMINEELKKSNHLVLKDYNTAIDKINIVHKKKMHNLSNSYNYMLKGAIANINFQKERKKLIDIHAAILTKNKVNIKYTSLTSGQTERVVWPYATFQYKGDMYFTGYCERRKATIYFKLCRVNKYSVLEEKFEMDKPFDLEEYMKNCFGIFKDQAIQVKLKIHYPMSQIVKEKIWVENQKIIENEEDKSIIFEAMMEGLEEIKSWILSMGGSVEVIEPKMLIEEIKKEIEKMKSIY</sequence>
<gene>
    <name evidence="4" type="ORF">FQB35_00750</name>
</gene>
<dbReference type="RefSeq" id="WP_148808091.1">
    <property type="nucleotide sequence ID" value="NZ_CP042243.1"/>
</dbReference>
<evidence type="ECO:0000259" key="2">
    <source>
        <dbReference type="Pfam" id="PF13280"/>
    </source>
</evidence>
<keyword evidence="5" id="KW-1185">Reference proteome</keyword>
<dbReference type="OrthoDB" id="9767131at2"/>
<dbReference type="Gene3D" id="1.10.10.10">
    <property type="entry name" value="Winged helix-like DNA-binding domain superfamily/Winged helix DNA-binding domain"/>
    <property type="match status" value="1"/>
</dbReference>
<feature type="domain" description="WYL" evidence="2">
    <location>
        <begin position="142"/>
        <end position="204"/>
    </location>
</feature>
<dbReference type="InterPro" id="IPR026881">
    <property type="entry name" value="WYL_dom"/>
</dbReference>